<dbReference type="AlphaFoldDB" id="A0A918SZJ0"/>
<keyword evidence="1" id="KW-0472">Membrane</keyword>
<accession>A0A918SZJ0</accession>
<keyword evidence="3" id="KW-1185">Reference proteome</keyword>
<organism evidence="2 3">
    <name type="scientific">Cognatilysobacter bugurensis</name>
    <dbReference type="NCBI Taxonomy" id="543356"/>
    <lineage>
        <taxon>Bacteria</taxon>
        <taxon>Pseudomonadati</taxon>
        <taxon>Pseudomonadota</taxon>
        <taxon>Gammaproteobacteria</taxon>
        <taxon>Lysobacterales</taxon>
        <taxon>Lysobacteraceae</taxon>
        <taxon>Cognatilysobacter</taxon>
    </lineage>
</organism>
<dbReference type="EMBL" id="BMYD01000001">
    <property type="protein sequence ID" value="GHA74995.1"/>
    <property type="molecule type" value="Genomic_DNA"/>
</dbReference>
<reference evidence="2" key="1">
    <citation type="journal article" date="2014" name="Int. J. Syst. Evol. Microbiol.">
        <title>Complete genome sequence of Corynebacterium casei LMG S-19264T (=DSM 44701T), isolated from a smear-ripened cheese.</title>
        <authorList>
            <consortium name="US DOE Joint Genome Institute (JGI-PGF)"/>
            <person name="Walter F."/>
            <person name="Albersmeier A."/>
            <person name="Kalinowski J."/>
            <person name="Ruckert C."/>
        </authorList>
    </citation>
    <scope>NUCLEOTIDE SEQUENCE</scope>
    <source>
        <strain evidence="2">KCTC 23077</strain>
    </source>
</reference>
<keyword evidence="1" id="KW-0812">Transmembrane</keyword>
<dbReference type="Proteomes" id="UP000646426">
    <property type="component" value="Unassembled WGS sequence"/>
</dbReference>
<evidence type="ECO:0000313" key="3">
    <source>
        <dbReference type="Proteomes" id="UP000646426"/>
    </source>
</evidence>
<protein>
    <submittedName>
        <fullName evidence="2">Uncharacterized protein</fullName>
    </submittedName>
</protein>
<name>A0A918SZJ0_9GAMM</name>
<sequence>MRELNINEVAVVDGGISGYEGSGAVLSVLGTGALMAGGAISAPVIAVAVGVAAGLAIAQFLAE</sequence>
<comment type="caution">
    <text evidence="2">The sequence shown here is derived from an EMBL/GenBank/DDBJ whole genome shotgun (WGS) entry which is preliminary data.</text>
</comment>
<proteinExistence type="predicted"/>
<gene>
    <name evidence="2" type="ORF">GCM10007067_10090</name>
</gene>
<keyword evidence="1" id="KW-1133">Transmembrane helix</keyword>
<reference evidence="2" key="2">
    <citation type="submission" date="2020-09" db="EMBL/GenBank/DDBJ databases">
        <authorList>
            <person name="Sun Q."/>
            <person name="Kim S."/>
        </authorList>
    </citation>
    <scope>NUCLEOTIDE SEQUENCE</scope>
    <source>
        <strain evidence="2">KCTC 23077</strain>
    </source>
</reference>
<evidence type="ECO:0000256" key="1">
    <source>
        <dbReference type="SAM" id="Phobius"/>
    </source>
</evidence>
<evidence type="ECO:0000313" key="2">
    <source>
        <dbReference type="EMBL" id="GHA74995.1"/>
    </source>
</evidence>
<feature type="transmembrane region" description="Helical" evidence="1">
    <location>
        <begin position="40"/>
        <end position="62"/>
    </location>
</feature>